<evidence type="ECO:0000313" key="1">
    <source>
        <dbReference type="EMBL" id="WNL49799.1"/>
    </source>
</evidence>
<proteinExistence type="predicted"/>
<organism evidence="1">
    <name type="scientific">Marseillevirus sp</name>
    <dbReference type="NCBI Taxonomy" id="2809551"/>
    <lineage>
        <taxon>Viruses</taxon>
        <taxon>Varidnaviria</taxon>
        <taxon>Bamfordvirae</taxon>
        <taxon>Nucleocytoviricota</taxon>
        <taxon>Megaviricetes</taxon>
        <taxon>Pimascovirales</taxon>
        <taxon>Pimascovirales incertae sedis</taxon>
        <taxon>Marseilleviridae</taxon>
        <taxon>Marseillevirus</taxon>
    </lineage>
</organism>
<sequence>MQTTYRNAKTLHGLDVDIAKSGVQKYIRRNNPDKALWCMVELDLFAYATDKQAGEAIRANLLHRLMVIFLEEISVCNLSLWLLLAEKFSLLFSCREKRKKKEPGTTSWNSLRKQENDALVWIVFQMCHSRHTRILSHTKSAFGHGKSEESMSVSKEFYPEFYQEISAFGEEEPLADFRLFLEKENKETNRLCANFISALERSKHSAFHWAVQIFEMGKVKGKYYRSSKAEFLIFWILEEYFKTKKEEIFLLSVHSVALEWCRELSGLRESLLCWWCLVCACVIGWQEREIPESVPDTSKVYAKNSSDLPPIVIDQYVIDKHTKQGRTNGSDLEYFIFNGAFVVREARIGHPQLRAFYEDINIFRGSGIRGVRRKRVAKESDLFEFIVKAQLVCGHGKTDTYFAIDKSTKKRVFVKGPFKEKRNVETVLRIAKMKEAFGLPTLSPKRLAIRPDFFPESVMGIRARMKDRDRISCFLVFPDETDEVVLPTILKKGKITPETEVVDWSEVKSLEHFDLIECKNRDVCFDFCVAVMFREICGIPDFAQRNFLYVPRKTALYSIDEDICGREVDVEKELKKNRYAIYKKIWEEEKPRLLEILENWKSIISEGVLKLPEELSKEFLLNKINAMF</sequence>
<reference evidence="1" key="1">
    <citation type="submission" date="2023-07" db="EMBL/GenBank/DDBJ databases">
        <authorList>
            <person name="Xia Y."/>
        </authorList>
    </citation>
    <scope>NUCLEOTIDE SEQUENCE</scope>
    <source>
        <strain evidence="1">F</strain>
    </source>
</reference>
<accession>A0AA96IYR9</accession>
<gene>
    <name evidence="1" type="ORF">MarFTMF_283</name>
</gene>
<protein>
    <submittedName>
        <fullName evidence="1">Glycosyl transferase</fullName>
    </submittedName>
</protein>
<keyword evidence="1" id="KW-0808">Transferase</keyword>
<dbReference type="EMBL" id="OR343188">
    <property type="protein sequence ID" value="WNL49799.1"/>
    <property type="molecule type" value="Genomic_DNA"/>
</dbReference>
<name>A0AA96IYR9_9VIRU</name>
<dbReference type="GO" id="GO:0016740">
    <property type="term" value="F:transferase activity"/>
    <property type="evidence" value="ECO:0007669"/>
    <property type="project" value="UniProtKB-KW"/>
</dbReference>